<organism evidence="5 6">
    <name type="scientific">Candidatus Kaiserbacteria bacterium RIFCSPLOWO2_01_FULL_54_24</name>
    <dbReference type="NCBI Taxonomy" id="1798515"/>
    <lineage>
        <taxon>Bacteria</taxon>
        <taxon>Candidatus Kaiseribacteriota</taxon>
    </lineage>
</organism>
<keyword evidence="4" id="KW-1133">Transmembrane helix</keyword>
<evidence type="ECO:0000256" key="2">
    <source>
        <dbReference type="ARBA" id="ARBA00009477"/>
    </source>
</evidence>
<dbReference type="GO" id="GO:0022857">
    <property type="term" value="F:transmembrane transporter activity"/>
    <property type="evidence" value="ECO:0007669"/>
    <property type="project" value="InterPro"/>
</dbReference>
<dbReference type="Gene3D" id="2.40.420.20">
    <property type="match status" value="1"/>
</dbReference>
<sequence length="517" mass="54178">MQNILTHIRSKAVLYGSIAVVLFGASLLVSSNGRNDTQTLTVQRGKFTQQVSVSGKVVAAQDVNLGFSQGGRVLGVYAKVGDVVQAGAALAEIENGELRASILQKQAALEREQASLALLKEGTRSEELDVARSEVESDTVALAQAQSSLVEAVKDAFTTSDDAIRNTLDQFVDNPRTNPQLNFIVNDAQLENVVEGTRLTMESTLTTWQRNVEGLAADAALPGAVSEAQYDLVQVSSLLTNVNAALNKAVLTGSATQSVIDGYKTDIASARSSVNAAASALTTAITAERNAVSALDTSRKNLTLKQAGTRTSDVAAQEADVKAAEADLVSARAQLGKTIIRAPFTGLVTKVDLKVGAIASANVSEAAMVSSGVFQIESFVPEINIAIIEVGDKAEVTLDAYGSDTIFSATVVSIDPAETVRDGVSTYRSLLQFSKVDPRIKSGMTANVVITTDERDGVISIPQGIVIERGGKKYVPVEAADGVEEREVTTGTVSSLGNIEILSGLSEGDMVILSASQ</sequence>
<keyword evidence="4" id="KW-0472">Membrane</keyword>
<evidence type="ECO:0000313" key="6">
    <source>
        <dbReference type="Proteomes" id="UP000177215"/>
    </source>
</evidence>
<comment type="similarity">
    <text evidence="2">Belongs to the membrane fusion protein (MFP) (TC 8.A.1) family.</text>
</comment>
<gene>
    <name evidence="5" type="ORF">A3B35_01890</name>
</gene>
<evidence type="ECO:0000313" key="5">
    <source>
        <dbReference type="EMBL" id="OGG77310.1"/>
    </source>
</evidence>
<dbReference type="GO" id="GO:0030313">
    <property type="term" value="C:cell envelope"/>
    <property type="evidence" value="ECO:0007669"/>
    <property type="project" value="UniProtKB-SubCell"/>
</dbReference>
<comment type="subcellular location">
    <subcellularLocation>
        <location evidence="1">Cell envelope</location>
    </subcellularLocation>
</comment>
<evidence type="ECO:0000256" key="1">
    <source>
        <dbReference type="ARBA" id="ARBA00004196"/>
    </source>
</evidence>
<name>A0A1F6EUJ8_9BACT</name>
<comment type="caution">
    <text evidence="5">The sequence shown here is derived from an EMBL/GenBank/DDBJ whole genome shotgun (WGS) entry which is preliminary data.</text>
</comment>
<dbReference type="SUPFAM" id="SSF111369">
    <property type="entry name" value="HlyD-like secretion proteins"/>
    <property type="match status" value="2"/>
</dbReference>
<keyword evidence="3" id="KW-0175">Coiled coil</keyword>
<protein>
    <recommendedName>
        <fullName evidence="7">Membrane fusion protein biotin-lipoyl like domain-containing protein</fullName>
    </recommendedName>
</protein>
<dbReference type="Gene3D" id="2.40.50.100">
    <property type="match status" value="2"/>
</dbReference>
<dbReference type="InterPro" id="IPR006143">
    <property type="entry name" value="RND_pump_MFP"/>
</dbReference>
<dbReference type="PANTHER" id="PTHR32347">
    <property type="entry name" value="EFFLUX SYSTEM COMPONENT YKNX-RELATED"/>
    <property type="match status" value="1"/>
</dbReference>
<accession>A0A1F6EUJ8</accession>
<dbReference type="Proteomes" id="UP000177215">
    <property type="component" value="Unassembled WGS sequence"/>
</dbReference>
<dbReference type="GO" id="GO:0016020">
    <property type="term" value="C:membrane"/>
    <property type="evidence" value="ECO:0007669"/>
    <property type="project" value="InterPro"/>
</dbReference>
<dbReference type="Gene3D" id="1.10.287.470">
    <property type="entry name" value="Helix hairpin bin"/>
    <property type="match status" value="2"/>
</dbReference>
<feature type="transmembrane region" description="Helical" evidence="4">
    <location>
        <begin position="12"/>
        <end position="29"/>
    </location>
</feature>
<dbReference type="NCBIfam" id="TIGR01730">
    <property type="entry name" value="RND_mfp"/>
    <property type="match status" value="1"/>
</dbReference>
<dbReference type="AlphaFoldDB" id="A0A1F6EUJ8"/>
<proteinExistence type="inferred from homology"/>
<dbReference type="STRING" id="1798515.A3B35_01890"/>
<dbReference type="EMBL" id="MFMC01000022">
    <property type="protein sequence ID" value="OGG77310.1"/>
    <property type="molecule type" value="Genomic_DNA"/>
</dbReference>
<evidence type="ECO:0000256" key="4">
    <source>
        <dbReference type="SAM" id="Phobius"/>
    </source>
</evidence>
<dbReference type="PANTHER" id="PTHR32347:SF23">
    <property type="entry name" value="BLL5650 PROTEIN"/>
    <property type="match status" value="1"/>
</dbReference>
<reference evidence="5 6" key="1">
    <citation type="journal article" date="2016" name="Nat. Commun.">
        <title>Thousands of microbial genomes shed light on interconnected biogeochemical processes in an aquifer system.</title>
        <authorList>
            <person name="Anantharaman K."/>
            <person name="Brown C.T."/>
            <person name="Hug L.A."/>
            <person name="Sharon I."/>
            <person name="Castelle C.J."/>
            <person name="Probst A.J."/>
            <person name="Thomas B.C."/>
            <person name="Singh A."/>
            <person name="Wilkins M.J."/>
            <person name="Karaoz U."/>
            <person name="Brodie E.L."/>
            <person name="Williams K.H."/>
            <person name="Hubbard S.S."/>
            <person name="Banfield J.F."/>
        </authorList>
    </citation>
    <scope>NUCLEOTIDE SEQUENCE [LARGE SCALE GENOMIC DNA]</scope>
</reference>
<keyword evidence="4" id="KW-0812">Transmembrane</keyword>
<evidence type="ECO:0000256" key="3">
    <source>
        <dbReference type="ARBA" id="ARBA00023054"/>
    </source>
</evidence>
<dbReference type="InterPro" id="IPR050465">
    <property type="entry name" value="UPF0194_transport"/>
</dbReference>
<evidence type="ECO:0008006" key="7">
    <source>
        <dbReference type="Google" id="ProtNLM"/>
    </source>
</evidence>